<gene>
    <name evidence="2" type="ORF">DVJ77_06655</name>
</gene>
<dbReference type="RefSeq" id="WP_114844768.1">
    <property type="nucleotide sequence ID" value="NZ_JBHSPE010000001.1"/>
</dbReference>
<dbReference type="Proteomes" id="UP000253782">
    <property type="component" value="Unassembled WGS sequence"/>
</dbReference>
<evidence type="ECO:0000313" key="3">
    <source>
        <dbReference type="Proteomes" id="UP000253782"/>
    </source>
</evidence>
<proteinExistence type="predicted"/>
<feature type="chain" id="PRO_5016818362" evidence="1">
    <location>
        <begin position="24"/>
        <end position="270"/>
    </location>
</feature>
<reference evidence="2 3" key="1">
    <citation type="submission" date="2018-07" db="EMBL/GenBank/DDBJ databases">
        <title>Dyella tabacisoli L4-6T, whole genome shotgun sequence.</title>
        <authorList>
            <person name="Zhou X.-K."/>
            <person name="Li W.-J."/>
            <person name="Duan Y.-Q."/>
        </authorList>
    </citation>
    <scope>NUCLEOTIDE SEQUENCE [LARGE SCALE GENOMIC DNA]</scope>
    <source>
        <strain evidence="2 3">L4-6</strain>
    </source>
</reference>
<keyword evidence="1" id="KW-0732">Signal</keyword>
<dbReference type="EMBL" id="QQAH01000005">
    <property type="protein sequence ID" value="RDD82673.1"/>
    <property type="molecule type" value="Genomic_DNA"/>
</dbReference>
<accession>A0A369UQS6</accession>
<dbReference type="Pfam" id="PF10670">
    <property type="entry name" value="DUF4198"/>
    <property type="match status" value="1"/>
</dbReference>
<protein>
    <submittedName>
        <fullName evidence="2">DUF4198 domain-containing protein</fullName>
    </submittedName>
</protein>
<sequence length="270" mass="29380">MFKRSLKWAAIALALSLPLAAQAHKMWLLPSATNVSGVDPWVTVDAAVSNDLFYPDHVPAALDKLIITAPDGQTAKADNAVTGKYRSVFDLHLTQQGTYKLALISQGVFANYEINGEKKRWRGDAVNLRKEIPADAKQIEVSESINRVETFVSNGKPNEAALKPGGKGLELVPVTHVTDLVAGEPATFQLLLDGKPAADLKITAIPGATRYRNAAEEISSSTDKSGKFSLTWPHAGMYWINASTQDDKTEVKQAKQRRLSYTATLEVLPQ</sequence>
<feature type="signal peptide" evidence="1">
    <location>
        <begin position="1"/>
        <end position="23"/>
    </location>
</feature>
<evidence type="ECO:0000313" key="2">
    <source>
        <dbReference type="EMBL" id="RDD82673.1"/>
    </source>
</evidence>
<keyword evidence="3" id="KW-1185">Reference proteome</keyword>
<organism evidence="2 3">
    <name type="scientific">Dyella tabacisoli</name>
    <dbReference type="NCBI Taxonomy" id="2282381"/>
    <lineage>
        <taxon>Bacteria</taxon>
        <taxon>Pseudomonadati</taxon>
        <taxon>Pseudomonadota</taxon>
        <taxon>Gammaproteobacteria</taxon>
        <taxon>Lysobacterales</taxon>
        <taxon>Rhodanobacteraceae</taxon>
        <taxon>Dyella</taxon>
    </lineage>
</organism>
<comment type="caution">
    <text evidence="2">The sequence shown here is derived from an EMBL/GenBank/DDBJ whole genome shotgun (WGS) entry which is preliminary data.</text>
</comment>
<dbReference type="InterPro" id="IPR019613">
    <property type="entry name" value="DUF4198"/>
</dbReference>
<evidence type="ECO:0000256" key="1">
    <source>
        <dbReference type="SAM" id="SignalP"/>
    </source>
</evidence>
<name>A0A369UQS6_9GAMM</name>
<dbReference type="AlphaFoldDB" id="A0A369UQS6"/>
<dbReference type="OrthoDB" id="5943at2"/>